<dbReference type="EMBL" id="CP049865">
    <property type="protein sequence ID" value="QIK71737.1"/>
    <property type="molecule type" value="Genomic_DNA"/>
</dbReference>
<dbReference type="KEGG" id="prv:G7070_04925"/>
<evidence type="ECO:0000313" key="2">
    <source>
        <dbReference type="EMBL" id="QIK71737.1"/>
    </source>
</evidence>
<feature type="region of interest" description="Disordered" evidence="1">
    <location>
        <begin position="1"/>
        <end position="35"/>
    </location>
</feature>
<evidence type="ECO:0000256" key="1">
    <source>
        <dbReference type="SAM" id="MobiDB-lite"/>
    </source>
</evidence>
<keyword evidence="3" id="KW-1185">Reference proteome</keyword>
<proteinExistence type="predicted"/>
<dbReference type="RefSeq" id="WP_166232428.1">
    <property type="nucleotide sequence ID" value="NZ_CP049865.1"/>
</dbReference>
<dbReference type="AlphaFoldDB" id="A0A6G7Y541"/>
<protein>
    <submittedName>
        <fullName evidence="2">Uncharacterized protein</fullName>
    </submittedName>
</protein>
<organism evidence="2 3">
    <name type="scientific">Propioniciclava coleopterorum</name>
    <dbReference type="NCBI Taxonomy" id="2714937"/>
    <lineage>
        <taxon>Bacteria</taxon>
        <taxon>Bacillati</taxon>
        <taxon>Actinomycetota</taxon>
        <taxon>Actinomycetes</taxon>
        <taxon>Propionibacteriales</taxon>
        <taxon>Propionibacteriaceae</taxon>
        <taxon>Propioniciclava</taxon>
    </lineage>
</organism>
<reference evidence="2 3" key="1">
    <citation type="submission" date="2020-03" db="EMBL/GenBank/DDBJ databases">
        <title>Propioniciclava sp. nov., isolated from Hydrophilus acuminatus.</title>
        <authorList>
            <person name="Hyun D.-W."/>
            <person name="Bae J.-W."/>
        </authorList>
    </citation>
    <scope>NUCLEOTIDE SEQUENCE [LARGE SCALE GENOMIC DNA]</scope>
    <source>
        <strain evidence="2 3">HDW11</strain>
    </source>
</reference>
<accession>A0A6G7Y541</accession>
<sequence>MPSEPSSPSPTSGAEDPLPGPKPSVEPTGANPRLPTVDRAIRLEATAAGRGTVTWGQIEGPFQSATFTGTWSRTLETVQFDSSILVVVEPAGAPAKLGCRIVVDGTEVAARTTAGDATITRCSANTRLGG</sequence>
<dbReference type="Gene3D" id="2.60.40.2880">
    <property type="entry name" value="MmpS1-5, C-terminal soluble domain"/>
    <property type="match status" value="1"/>
</dbReference>
<name>A0A6G7Y541_9ACTN</name>
<dbReference type="InterPro" id="IPR038468">
    <property type="entry name" value="MmpS_C"/>
</dbReference>
<gene>
    <name evidence="2" type="ORF">G7070_04925</name>
</gene>
<dbReference type="Proteomes" id="UP000501058">
    <property type="component" value="Chromosome"/>
</dbReference>
<evidence type="ECO:0000313" key="3">
    <source>
        <dbReference type="Proteomes" id="UP000501058"/>
    </source>
</evidence>